<evidence type="ECO:0000259" key="3">
    <source>
        <dbReference type="PROSITE" id="PS01124"/>
    </source>
</evidence>
<gene>
    <name evidence="4" type="ORF">GGR03_003830</name>
</gene>
<keyword evidence="5" id="KW-1185">Reference proteome</keyword>
<dbReference type="GO" id="GO:0043565">
    <property type="term" value="F:sequence-specific DNA binding"/>
    <property type="evidence" value="ECO:0007669"/>
    <property type="project" value="InterPro"/>
</dbReference>
<comment type="caution">
    <text evidence="4">The sequence shown here is derived from an EMBL/GenBank/DDBJ whole genome shotgun (WGS) entry which is preliminary data.</text>
</comment>
<dbReference type="EMBL" id="JACIEM010000005">
    <property type="protein sequence ID" value="MBB4004735.1"/>
    <property type="molecule type" value="Genomic_DNA"/>
</dbReference>
<feature type="domain" description="HTH araC/xylS-type" evidence="3">
    <location>
        <begin position="160"/>
        <end position="257"/>
    </location>
</feature>
<keyword evidence="4" id="KW-0675">Receptor</keyword>
<dbReference type="SMART" id="SM00342">
    <property type="entry name" value="HTH_ARAC"/>
    <property type="match status" value="1"/>
</dbReference>
<dbReference type="InterPro" id="IPR053142">
    <property type="entry name" value="PchR_regulatory_protein"/>
</dbReference>
<dbReference type="Proteomes" id="UP000588647">
    <property type="component" value="Unassembled WGS sequence"/>
</dbReference>
<evidence type="ECO:0000313" key="4">
    <source>
        <dbReference type="EMBL" id="MBB4004735.1"/>
    </source>
</evidence>
<accession>A0A7W6HGC7</accession>
<dbReference type="InterPro" id="IPR009057">
    <property type="entry name" value="Homeodomain-like_sf"/>
</dbReference>
<reference evidence="4 5" key="1">
    <citation type="submission" date="2020-08" db="EMBL/GenBank/DDBJ databases">
        <title>Genomic Encyclopedia of Type Strains, Phase IV (KMG-IV): sequencing the most valuable type-strain genomes for metagenomic binning, comparative biology and taxonomic classification.</title>
        <authorList>
            <person name="Goeker M."/>
        </authorList>
    </citation>
    <scope>NUCLEOTIDE SEQUENCE [LARGE SCALE GENOMIC DNA]</scope>
    <source>
        <strain evidence="4 5">DSM 103570</strain>
    </source>
</reference>
<dbReference type="GO" id="GO:0003700">
    <property type="term" value="F:DNA-binding transcription factor activity"/>
    <property type="evidence" value="ECO:0007669"/>
    <property type="project" value="InterPro"/>
</dbReference>
<evidence type="ECO:0000256" key="2">
    <source>
        <dbReference type="ARBA" id="ARBA00023163"/>
    </source>
</evidence>
<dbReference type="InterPro" id="IPR018060">
    <property type="entry name" value="HTH_AraC"/>
</dbReference>
<sequence length="276" mass="30182">MTAPIGDGLRIVVMLAGAMRLRADDARPLDCRGPTSLAILSDGEADRDQLFHEGERFRAVLIQIDPSLVAAETGVDPAGLLRDSQGRAETRRLVLNARPSDPASHAVAAQIFACPTGKRHDLYRLSKALELTALVLGGFEADRSLTRPGRLTAWEAERIRLARDLLLASLSDAPNMALLASSAGMNPWKLSRGFRLLYGMTPYALLQEERLQAAFRLLVSAQWSVGRAAAETGYSQTHFATLFRKRFGLSPRELLPKGSYSEAQAAPSKRPNFSRM</sequence>
<dbReference type="PROSITE" id="PS01124">
    <property type="entry name" value="HTH_ARAC_FAMILY_2"/>
    <property type="match status" value="1"/>
</dbReference>
<dbReference type="PANTHER" id="PTHR47893">
    <property type="entry name" value="REGULATORY PROTEIN PCHR"/>
    <property type="match status" value="1"/>
</dbReference>
<protein>
    <submittedName>
        <fullName evidence="4">AraC family transcriptional activator of pyochelin receptor</fullName>
    </submittedName>
</protein>
<dbReference type="AlphaFoldDB" id="A0A7W6HGC7"/>
<dbReference type="Pfam" id="PF12833">
    <property type="entry name" value="HTH_18"/>
    <property type="match status" value="1"/>
</dbReference>
<evidence type="ECO:0000256" key="1">
    <source>
        <dbReference type="ARBA" id="ARBA00023015"/>
    </source>
</evidence>
<evidence type="ECO:0000313" key="5">
    <source>
        <dbReference type="Proteomes" id="UP000588647"/>
    </source>
</evidence>
<dbReference type="Gene3D" id="1.10.10.60">
    <property type="entry name" value="Homeodomain-like"/>
    <property type="match status" value="2"/>
</dbReference>
<dbReference type="RefSeq" id="WP_183210317.1">
    <property type="nucleotide sequence ID" value="NZ_JAAAMM010000005.1"/>
</dbReference>
<dbReference type="SUPFAM" id="SSF46689">
    <property type="entry name" value="Homeodomain-like"/>
    <property type="match status" value="2"/>
</dbReference>
<dbReference type="PANTHER" id="PTHR47893:SF1">
    <property type="entry name" value="REGULATORY PROTEIN PCHR"/>
    <property type="match status" value="1"/>
</dbReference>
<name>A0A7W6HGC7_9HYPH</name>
<proteinExistence type="predicted"/>
<keyword evidence="1" id="KW-0805">Transcription regulation</keyword>
<organism evidence="4 5">
    <name type="scientific">Aurantimonas endophytica</name>
    <dbReference type="NCBI Taxonomy" id="1522175"/>
    <lineage>
        <taxon>Bacteria</taxon>
        <taxon>Pseudomonadati</taxon>
        <taxon>Pseudomonadota</taxon>
        <taxon>Alphaproteobacteria</taxon>
        <taxon>Hyphomicrobiales</taxon>
        <taxon>Aurantimonadaceae</taxon>
        <taxon>Aurantimonas</taxon>
    </lineage>
</organism>
<keyword evidence="2" id="KW-0804">Transcription</keyword>